<accession>A0ABR7P919</accession>
<name>A0ABR7P919_9FIRM</name>
<dbReference type="PANTHER" id="PTHR36984:SF1">
    <property type="entry name" value="CRISPR-ASSOCIATED ENDORIBONUCLEASE CAS6 1"/>
    <property type="match status" value="1"/>
</dbReference>
<evidence type="ECO:0000256" key="2">
    <source>
        <dbReference type="ARBA" id="ARBA00022884"/>
    </source>
</evidence>
<sequence>MKVFEMKLKVYLLKDIETKKLLAREAGFIDSALAKESKWLDYHEENQFKNYCFNGCYPLEKEGVYKKDKIYTITIRTVDAKLAKYFYEVLKDHHNPFIKGLTIEGRILPQKRIREIYSLTPVIQKSDEGYWRNQMSLDDFEKHLFENAVKKYKQYTGENLNEDFQLYTDFHFLNRSPIPNEYKEICLLGDKVSLKISDEEQAQKMAYFLLGTGICELNSRGFGYCNYRWK</sequence>
<gene>
    <name evidence="5" type="ORF">H8712_04040</name>
</gene>
<dbReference type="EMBL" id="JACRTP010000001">
    <property type="protein sequence ID" value="MBC8627793.1"/>
    <property type="molecule type" value="Genomic_DNA"/>
</dbReference>
<dbReference type="Proteomes" id="UP000661649">
    <property type="component" value="Unassembled WGS sequence"/>
</dbReference>
<keyword evidence="6" id="KW-1185">Reference proteome</keyword>
<dbReference type="InterPro" id="IPR049435">
    <property type="entry name" value="Cas_Cas6_C"/>
</dbReference>
<evidence type="ECO:0000256" key="1">
    <source>
        <dbReference type="ARBA" id="ARBA00005937"/>
    </source>
</evidence>
<reference evidence="5 6" key="1">
    <citation type="submission" date="2020-08" db="EMBL/GenBank/DDBJ databases">
        <title>Genome public.</title>
        <authorList>
            <person name="Liu C."/>
            <person name="Sun Q."/>
        </authorList>
    </citation>
    <scope>NUCLEOTIDE SEQUENCE [LARGE SCALE GENOMIC DNA]</scope>
    <source>
        <strain evidence="5 6">3_YM_SP_D4_24.mj</strain>
    </source>
</reference>
<evidence type="ECO:0000259" key="4">
    <source>
        <dbReference type="Pfam" id="PF01881"/>
    </source>
</evidence>
<protein>
    <submittedName>
        <fullName evidence="5">CRISPR-associated endoribonuclease Cas6</fullName>
    </submittedName>
</protein>
<evidence type="ECO:0000256" key="3">
    <source>
        <dbReference type="ARBA" id="ARBA00023118"/>
    </source>
</evidence>
<evidence type="ECO:0000313" key="6">
    <source>
        <dbReference type="Proteomes" id="UP000661649"/>
    </source>
</evidence>
<proteinExistence type="inferred from homology"/>
<comment type="similarity">
    <text evidence="1">Belongs to the CRISPR-associated protein Cas6/Cse3/CasE family.</text>
</comment>
<dbReference type="Pfam" id="PF01881">
    <property type="entry name" value="Cas_Cas6_C"/>
    <property type="match status" value="1"/>
</dbReference>
<feature type="domain" description="CRISPR associated protein Cas6 C-terminal" evidence="4">
    <location>
        <begin position="120"/>
        <end position="226"/>
    </location>
</feature>
<organism evidence="5 6">
    <name type="scientific">Blautia stercoris</name>
    <dbReference type="NCBI Taxonomy" id="871664"/>
    <lineage>
        <taxon>Bacteria</taxon>
        <taxon>Bacillati</taxon>
        <taxon>Bacillota</taxon>
        <taxon>Clostridia</taxon>
        <taxon>Lachnospirales</taxon>
        <taxon>Lachnospiraceae</taxon>
        <taxon>Blautia</taxon>
    </lineage>
</organism>
<keyword evidence="3" id="KW-0051">Antiviral defense</keyword>
<keyword evidence="2" id="KW-0694">RNA-binding</keyword>
<evidence type="ECO:0000313" key="5">
    <source>
        <dbReference type="EMBL" id="MBC8627793.1"/>
    </source>
</evidence>
<dbReference type="RefSeq" id="WP_187558275.1">
    <property type="nucleotide sequence ID" value="NZ_JACRTP010000001.1"/>
</dbReference>
<dbReference type="Gene3D" id="3.30.70.1900">
    <property type="match status" value="1"/>
</dbReference>
<dbReference type="InterPro" id="IPR010156">
    <property type="entry name" value="CRISPR-assoc_prot_Cas6"/>
</dbReference>
<comment type="caution">
    <text evidence="5">The sequence shown here is derived from an EMBL/GenBank/DDBJ whole genome shotgun (WGS) entry which is preliminary data.</text>
</comment>
<dbReference type="PANTHER" id="PTHR36984">
    <property type="entry name" value="CRISPR-ASSOCIATED ENDORIBONUCLEASE CAS6 1"/>
    <property type="match status" value="1"/>
</dbReference>